<keyword evidence="2" id="KW-1185">Reference proteome</keyword>
<dbReference type="Pfam" id="PF04170">
    <property type="entry name" value="NlpE"/>
    <property type="match status" value="1"/>
</dbReference>
<sequence>MKKTLYALGLAGTLGLAACQSQPIDPKASNTVYQGVLPCADCAGIKTTLTLYRDQDGEASRFELRQQYLDRGDSGSGQVERGNWVDQRMQLDGQSYPLYVLNPDEPEEQFRFVQNRRNAVEMLNADGQRIDSDFNYTLMQQ</sequence>
<dbReference type="RefSeq" id="WP_161383983.1">
    <property type="nucleotide sequence ID" value="NZ_ARXX01000030.1"/>
</dbReference>
<evidence type="ECO:0000313" key="2">
    <source>
        <dbReference type="Proteomes" id="UP000662703"/>
    </source>
</evidence>
<comment type="caution">
    <text evidence="1">The sequence shown here is derived from an EMBL/GenBank/DDBJ whole genome shotgun (WGS) entry which is preliminary data.</text>
</comment>
<protein>
    <recommendedName>
        <fullName evidence="3">Copper resistance protein NlpE</fullName>
    </recommendedName>
</protein>
<dbReference type="PROSITE" id="PS51257">
    <property type="entry name" value="PROKAR_LIPOPROTEIN"/>
    <property type="match status" value="1"/>
</dbReference>
<proteinExistence type="predicted"/>
<gene>
    <name evidence="1" type="ORF">Y5W_02123</name>
</gene>
<dbReference type="InterPro" id="IPR007298">
    <property type="entry name" value="Cu-R_lipoprotein_NlpE"/>
</dbReference>
<reference evidence="1 2" key="1">
    <citation type="submission" date="2012-09" db="EMBL/GenBank/DDBJ databases">
        <title>Genome Sequence of alkane-degrading Bacterium Alcanivorax sp. 521-1.</title>
        <authorList>
            <person name="Lai Q."/>
            <person name="Shao Z."/>
        </authorList>
    </citation>
    <scope>NUCLEOTIDE SEQUENCE [LARGE SCALE GENOMIC DNA]</scope>
    <source>
        <strain evidence="1 2">521-1</strain>
    </source>
</reference>
<evidence type="ECO:0000313" key="1">
    <source>
        <dbReference type="EMBL" id="MBF5056829.1"/>
    </source>
</evidence>
<dbReference type="EMBL" id="ARXX01000030">
    <property type="protein sequence ID" value="MBF5056829.1"/>
    <property type="molecule type" value="Genomic_DNA"/>
</dbReference>
<accession>A0ABS0ASA6</accession>
<organism evidence="1 2">
    <name type="scientific">Alloalcanivorax profundimaris</name>
    <dbReference type="NCBI Taxonomy" id="2735259"/>
    <lineage>
        <taxon>Bacteria</taxon>
        <taxon>Pseudomonadati</taxon>
        <taxon>Pseudomonadota</taxon>
        <taxon>Gammaproteobacteria</taxon>
        <taxon>Oceanospirillales</taxon>
        <taxon>Alcanivoracaceae</taxon>
        <taxon>Alloalcanivorax</taxon>
    </lineage>
</organism>
<dbReference type="Proteomes" id="UP000662703">
    <property type="component" value="Unassembled WGS sequence"/>
</dbReference>
<dbReference type="Gene3D" id="2.40.128.640">
    <property type="match status" value="1"/>
</dbReference>
<evidence type="ECO:0008006" key="3">
    <source>
        <dbReference type="Google" id="ProtNLM"/>
    </source>
</evidence>
<name>A0ABS0ASA6_9GAMM</name>